<protein>
    <recommendedName>
        <fullName evidence="4">Ornithine cyclodeaminase</fullName>
    </recommendedName>
</protein>
<dbReference type="Gene3D" id="3.30.1780.10">
    <property type="entry name" value="ornithine cyclodeaminase, domain 1"/>
    <property type="match status" value="1"/>
</dbReference>
<evidence type="ECO:0008006" key="4">
    <source>
        <dbReference type="Google" id="ProtNLM"/>
    </source>
</evidence>
<dbReference type="PANTHER" id="PTHR13812">
    <property type="entry name" value="KETIMINE REDUCTASE MU-CRYSTALLIN"/>
    <property type="match status" value="1"/>
</dbReference>
<dbReference type="InterPro" id="IPR023401">
    <property type="entry name" value="ODC_N"/>
</dbReference>
<dbReference type="InterPro" id="IPR036291">
    <property type="entry name" value="NAD(P)-bd_dom_sf"/>
</dbReference>
<evidence type="ECO:0000256" key="1">
    <source>
        <dbReference type="ARBA" id="ARBA00008903"/>
    </source>
</evidence>
<comment type="similarity">
    <text evidence="1">Belongs to the ornithine cyclodeaminase/mu-crystallin family.</text>
</comment>
<organism evidence="2 3">
    <name type="scientific">[Candida] anglica</name>
    <dbReference type="NCBI Taxonomy" id="148631"/>
    <lineage>
        <taxon>Eukaryota</taxon>
        <taxon>Fungi</taxon>
        <taxon>Dikarya</taxon>
        <taxon>Ascomycota</taxon>
        <taxon>Saccharomycotina</taxon>
        <taxon>Pichiomycetes</taxon>
        <taxon>Debaryomycetaceae</taxon>
        <taxon>Kurtzmaniella</taxon>
    </lineage>
</organism>
<evidence type="ECO:0000313" key="2">
    <source>
        <dbReference type="EMBL" id="CAK7897466.1"/>
    </source>
</evidence>
<dbReference type="Gene3D" id="3.40.50.720">
    <property type="entry name" value="NAD(P)-binding Rossmann-like Domain"/>
    <property type="match status" value="1"/>
</dbReference>
<keyword evidence="3" id="KW-1185">Reference proteome</keyword>
<dbReference type="Pfam" id="PF02423">
    <property type="entry name" value="OCD_Mu_crystall"/>
    <property type="match status" value="1"/>
</dbReference>
<sequence>MKILSDDEVTEFLNSNLSKDSILDTFQPTLLDALQNYQKNPESIPPRVVQQSLKSDTTHLFMPCVSPEEVGIKLISGGPSNTQRGLGFQGAILVLDEDSGALKGVVNAKTITAFRTALATSLAMTAVLDPRDTALALLPSIAVFGVGAQAYWHIKLALALYNNVKNVKIINRTIENANELKQRMCQEFSNINFETYSYDQVRSEDIQQCSIIFGCTPSTTPVIKENYINTDKKYKKFIGLIGSYKPHMIELDLNFILKEYKNPPNRTKIIVDSKQHALHEAGELIQSGIDATQLVELTELSKANLNDLTTEDNITVSKIVGLSIMDISMAKFVLKESKNGVNIEEF</sequence>
<dbReference type="SUPFAM" id="SSF51735">
    <property type="entry name" value="NAD(P)-binding Rossmann-fold domains"/>
    <property type="match status" value="1"/>
</dbReference>
<dbReference type="InterPro" id="IPR003462">
    <property type="entry name" value="ODC_Mu_crystall"/>
</dbReference>
<name>A0ABP0E7V4_9ASCO</name>
<dbReference type="Proteomes" id="UP001497600">
    <property type="component" value="Chromosome B"/>
</dbReference>
<dbReference type="EMBL" id="OZ004254">
    <property type="protein sequence ID" value="CAK7897466.1"/>
    <property type="molecule type" value="Genomic_DNA"/>
</dbReference>
<reference evidence="2 3" key="1">
    <citation type="submission" date="2024-01" db="EMBL/GenBank/DDBJ databases">
        <authorList>
            <consortium name="Genoscope - CEA"/>
            <person name="William W."/>
        </authorList>
    </citation>
    <scope>NUCLEOTIDE SEQUENCE [LARGE SCALE GENOMIC DNA]</scope>
    <source>
        <strain evidence="2 3">29B2s-10</strain>
    </source>
</reference>
<dbReference type="PANTHER" id="PTHR13812:SF19">
    <property type="entry name" value="KETIMINE REDUCTASE MU-CRYSTALLIN"/>
    <property type="match status" value="1"/>
</dbReference>
<gene>
    <name evidence="2" type="ORF">CAAN4_B09934</name>
</gene>
<evidence type="ECO:0000313" key="3">
    <source>
        <dbReference type="Proteomes" id="UP001497600"/>
    </source>
</evidence>
<proteinExistence type="inferred from homology"/>
<accession>A0ABP0E7V4</accession>